<dbReference type="Pfam" id="PF08719">
    <property type="entry name" value="NADAR"/>
    <property type="match status" value="1"/>
</dbReference>
<dbReference type="Gene3D" id="1.10.357.40">
    <property type="entry name" value="YbiA-like"/>
    <property type="match status" value="1"/>
</dbReference>
<reference evidence="2 3" key="1">
    <citation type="journal article" date="2012" name="Genome Biol.">
        <title>Genome and low-iron response of an oceanic diatom adapted to chronic iron limitation.</title>
        <authorList>
            <person name="Lommer M."/>
            <person name="Specht M."/>
            <person name="Roy A.S."/>
            <person name="Kraemer L."/>
            <person name="Andreson R."/>
            <person name="Gutowska M.A."/>
            <person name="Wolf J."/>
            <person name="Bergner S.V."/>
            <person name="Schilhabel M.B."/>
            <person name="Klostermeier U.C."/>
            <person name="Beiko R.G."/>
            <person name="Rosenstiel P."/>
            <person name="Hippler M."/>
            <person name="Laroche J."/>
        </authorList>
    </citation>
    <scope>NUCLEOTIDE SEQUENCE [LARGE SCALE GENOMIC DNA]</scope>
    <source>
        <strain evidence="2 3">CCMP1005</strain>
    </source>
</reference>
<proteinExistence type="predicted"/>
<protein>
    <recommendedName>
        <fullName evidence="1">NADAR domain-containing protein</fullName>
    </recommendedName>
</protein>
<feature type="domain" description="NADAR" evidence="1">
    <location>
        <begin position="30"/>
        <end position="208"/>
    </location>
</feature>
<accession>K0SGL8</accession>
<evidence type="ECO:0000313" key="3">
    <source>
        <dbReference type="Proteomes" id="UP000266841"/>
    </source>
</evidence>
<dbReference type="NCBIfam" id="TIGR02464">
    <property type="entry name" value="ribofla_fusion"/>
    <property type="match status" value="1"/>
</dbReference>
<evidence type="ECO:0000313" key="2">
    <source>
        <dbReference type="EMBL" id="EJK60116.1"/>
    </source>
</evidence>
<dbReference type="InterPro" id="IPR037238">
    <property type="entry name" value="YbiA-like_sf"/>
</dbReference>
<comment type="caution">
    <text evidence="2">The sequence shown here is derived from an EMBL/GenBank/DDBJ whole genome shotgun (WGS) entry which is preliminary data.</text>
</comment>
<dbReference type="OrthoDB" id="206452at2759"/>
<dbReference type="InterPro" id="IPR012816">
    <property type="entry name" value="NADAR"/>
</dbReference>
<keyword evidence="3" id="KW-1185">Reference proteome</keyword>
<dbReference type="SUPFAM" id="SSF143990">
    <property type="entry name" value="YbiA-like"/>
    <property type="match status" value="1"/>
</dbReference>
<feature type="non-terminal residue" evidence="2">
    <location>
        <position position="1"/>
    </location>
</feature>
<sequence length="214" mass="24504">VLEGRDTMEQPIWAGGHVVPKDASPEDFIFFLSKDDERYGAFSNAYREPNGHESIPLHSPDKKVTFWCINQELHYQKSLLFEDREIALAILEEGADAGRIKQLGRQVKNYDDGRWCEVRYEICRNALRGKFSQNPDLMTTLLDTGDKIICEAARDKTWGIGVNEFSAETDECEVKGAKSRDGKWDVKPVHWVGENLLGRCLMDVRRDLQEKIKA</sequence>
<dbReference type="Proteomes" id="UP000266841">
    <property type="component" value="Unassembled WGS sequence"/>
</dbReference>
<name>K0SGL8_THAOC</name>
<dbReference type="CDD" id="cd15457">
    <property type="entry name" value="NADAR"/>
    <property type="match status" value="1"/>
</dbReference>
<gene>
    <name evidence="2" type="ORF">THAOC_19592</name>
</gene>
<evidence type="ECO:0000259" key="1">
    <source>
        <dbReference type="Pfam" id="PF08719"/>
    </source>
</evidence>
<dbReference type="EMBL" id="AGNL01021511">
    <property type="protein sequence ID" value="EJK60116.1"/>
    <property type="molecule type" value="Genomic_DNA"/>
</dbReference>
<dbReference type="AlphaFoldDB" id="K0SGL8"/>
<organism evidence="2 3">
    <name type="scientific">Thalassiosira oceanica</name>
    <name type="common">Marine diatom</name>
    <dbReference type="NCBI Taxonomy" id="159749"/>
    <lineage>
        <taxon>Eukaryota</taxon>
        <taxon>Sar</taxon>
        <taxon>Stramenopiles</taxon>
        <taxon>Ochrophyta</taxon>
        <taxon>Bacillariophyta</taxon>
        <taxon>Coscinodiscophyceae</taxon>
        <taxon>Thalassiosirophycidae</taxon>
        <taxon>Thalassiosirales</taxon>
        <taxon>Thalassiosiraceae</taxon>
        <taxon>Thalassiosira</taxon>
    </lineage>
</organism>